<dbReference type="SUPFAM" id="SSF55729">
    <property type="entry name" value="Acyl-CoA N-acyltransferases (Nat)"/>
    <property type="match status" value="1"/>
</dbReference>
<evidence type="ECO:0000313" key="3">
    <source>
        <dbReference type="EMBL" id="CAE8740992.1"/>
    </source>
</evidence>
<evidence type="ECO:0000259" key="1">
    <source>
        <dbReference type="PROSITE" id="PS51186"/>
    </source>
</evidence>
<reference evidence="3" key="1">
    <citation type="submission" date="2021-02" db="EMBL/GenBank/DDBJ databases">
        <authorList>
            <person name="Dougan E. K."/>
            <person name="Rhodes N."/>
            <person name="Thang M."/>
            <person name="Chan C."/>
        </authorList>
    </citation>
    <scope>NUCLEOTIDE SEQUENCE</scope>
</reference>
<dbReference type="InterPro" id="IPR016181">
    <property type="entry name" value="Acyl_CoA_acyltransferase"/>
</dbReference>
<dbReference type="PROSITE" id="PS51186">
    <property type="entry name" value="GNAT"/>
    <property type="match status" value="1"/>
</dbReference>
<evidence type="ECO:0000313" key="2">
    <source>
        <dbReference type="EMBL" id="CAE8698511.1"/>
    </source>
</evidence>
<dbReference type="AlphaFoldDB" id="A0A813LXP4"/>
<protein>
    <recommendedName>
        <fullName evidence="1">N-acetyltransferase domain-containing protein</fullName>
    </recommendedName>
</protein>
<organism evidence="3 4">
    <name type="scientific">Polarella glacialis</name>
    <name type="common">Dinoflagellate</name>
    <dbReference type="NCBI Taxonomy" id="89957"/>
    <lineage>
        <taxon>Eukaryota</taxon>
        <taxon>Sar</taxon>
        <taxon>Alveolata</taxon>
        <taxon>Dinophyceae</taxon>
        <taxon>Suessiales</taxon>
        <taxon>Suessiaceae</taxon>
        <taxon>Polarella</taxon>
    </lineage>
</organism>
<accession>A0A813LXP4</accession>
<evidence type="ECO:0000313" key="4">
    <source>
        <dbReference type="Proteomes" id="UP000626109"/>
    </source>
</evidence>
<name>A0A813LXP4_POLGL</name>
<feature type="domain" description="N-acetyltransferase" evidence="1">
    <location>
        <begin position="2"/>
        <end position="173"/>
    </location>
</feature>
<dbReference type="Gene3D" id="3.40.630.30">
    <property type="match status" value="1"/>
</dbReference>
<dbReference type="EMBL" id="CAJNNW010028991">
    <property type="protein sequence ID" value="CAE8698511.1"/>
    <property type="molecule type" value="Genomic_DNA"/>
</dbReference>
<gene>
    <name evidence="2" type="ORF">PGLA2088_LOCUS30775</name>
    <name evidence="3" type="ORF">PGLA2088_LOCUS50252</name>
</gene>
<dbReference type="GO" id="GO:0016747">
    <property type="term" value="F:acyltransferase activity, transferring groups other than amino-acyl groups"/>
    <property type="evidence" value="ECO:0007669"/>
    <property type="project" value="InterPro"/>
</dbReference>
<dbReference type="CDD" id="cd04301">
    <property type="entry name" value="NAT_SF"/>
    <property type="match status" value="1"/>
</dbReference>
<dbReference type="InterPro" id="IPR000182">
    <property type="entry name" value="GNAT_dom"/>
</dbReference>
<dbReference type="EMBL" id="CAJNNW010037345">
    <property type="protein sequence ID" value="CAE8740992.1"/>
    <property type="molecule type" value="Genomic_DNA"/>
</dbReference>
<sequence length="173" mass="19351">MKAIGCLRVQVWDGEGSLDHSLFPDSCWLGSDDLLCTARHWCIRANSNNDASNTTDIIIAAARLTLHDENDTSRDLALWREKGIALRYPVCDLGRLVVRKDYRRRGLARRLVKVRIEAAKSWGATAILCTASADNVPLLASEGFVHLGHTIVFADRPNTVFHAMHLLFDDKLK</sequence>
<dbReference type="Proteomes" id="UP000626109">
    <property type="component" value="Unassembled WGS sequence"/>
</dbReference>
<proteinExistence type="predicted"/>
<dbReference type="Pfam" id="PF00583">
    <property type="entry name" value="Acetyltransf_1"/>
    <property type="match status" value="1"/>
</dbReference>
<comment type="caution">
    <text evidence="3">The sequence shown here is derived from an EMBL/GenBank/DDBJ whole genome shotgun (WGS) entry which is preliminary data.</text>
</comment>